<dbReference type="PANTHER" id="PTHR46196">
    <property type="entry name" value="TRANSCRIPTION FACTOR BHLH155-LIKE ISOFORM X1-RELATED"/>
    <property type="match status" value="1"/>
</dbReference>
<reference evidence="7 8" key="2">
    <citation type="submission" date="2020-07" db="EMBL/GenBank/DDBJ databases">
        <title>Genome assembly of wild tea tree DASZ reveals pedigree and selection history of tea varieties.</title>
        <authorList>
            <person name="Zhang W."/>
        </authorList>
    </citation>
    <scope>NUCLEOTIDE SEQUENCE [LARGE SCALE GENOMIC DNA]</scope>
    <source>
        <strain evidence="8">cv. G240</strain>
        <tissue evidence="7">Leaf</tissue>
    </source>
</reference>
<sequence length="775" mass="86027">MGATPLRQFLQSLCHNSCWSYAVFWKLHHDNQMFLTWEDGCYDHPKLRLSMESILDDMCFDGSNEIFSCSWRSSRHDGHSGEYPVVQAVASMAGVQYRWGEGVVGEVAYTGSHYWVCENMSAGEFKSKVVPECPDEWLLQFAAGIKTIALVPVVPHGVLQLGTLEEVAEDLALVSYIREKFNAYQNGMDLTPFAGMEFLVQTSSSLVPTFMDNLDESSATTVNQMKSEDPKTVYSIKPTGKKLSTTNQMMPVCLVQDACCISGKDMLNGLNSTRENEIRFHSMCLTKESEPLGQSLNDTESEMIESSMVGFSAPEEELQAFFYSDYYNVGILGEHANVTMSSYFDGGMMEQPFAAYDAEDMGHEDLNAFFSFPMDCELHKALGPCFLGQANEYLWDSSLTGEDACNSSSQIFNRDPIHGIGPSTLESSGCFAKGDGAERHLEAVVPSMHNGLNDNLFNKPNDVDVDVDVKFSLTSSSSGQFAASTKAQSQSEESAFVEEKKVPWSSVTTAFGARGLNAVTKSPPASSSESMLTTLTGEQKPKKGCGYLQTRKGSKPSNASKRRAKPGENQRPRPRDRQLIQDRVKELRELVPNGSKCSIDGLLDKTIKHMMFLRSVTDQADKLRHRVHQKVTGQRKNMKSSGTKRERPNGTSWAFEVGSDLQVCPIVVEDLEHPGHMLIEMLCYDNGLFLEIAEVIRRLDLTILKGVLESHENNTWAHFIVEVTDNSSETFTAKHAQFLCGVEGLPQTGYLLAADATTTTKPISSFQQNLMHFYI</sequence>
<evidence type="ECO:0000256" key="5">
    <source>
        <dbReference type="SAM" id="MobiDB-lite"/>
    </source>
</evidence>
<dbReference type="PROSITE" id="PS50888">
    <property type="entry name" value="BHLH"/>
    <property type="match status" value="1"/>
</dbReference>
<accession>A0A7J7HMC1</accession>
<keyword evidence="8" id="KW-1185">Reference proteome</keyword>
<feature type="compositionally biased region" description="Polar residues" evidence="5">
    <location>
        <begin position="519"/>
        <end position="537"/>
    </location>
</feature>
<dbReference type="GO" id="GO:0046983">
    <property type="term" value="F:protein dimerization activity"/>
    <property type="evidence" value="ECO:0007669"/>
    <property type="project" value="InterPro"/>
</dbReference>
<dbReference type="InterPro" id="IPR025610">
    <property type="entry name" value="MYC/MYB_N"/>
</dbReference>
<evidence type="ECO:0000256" key="3">
    <source>
        <dbReference type="ARBA" id="ARBA00023163"/>
    </source>
</evidence>
<organism evidence="7 8">
    <name type="scientific">Camellia sinensis</name>
    <name type="common">Tea plant</name>
    <name type="synonym">Thea sinensis</name>
    <dbReference type="NCBI Taxonomy" id="4442"/>
    <lineage>
        <taxon>Eukaryota</taxon>
        <taxon>Viridiplantae</taxon>
        <taxon>Streptophyta</taxon>
        <taxon>Embryophyta</taxon>
        <taxon>Tracheophyta</taxon>
        <taxon>Spermatophyta</taxon>
        <taxon>Magnoliopsida</taxon>
        <taxon>eudicotyledons</taxon>
        <taxon>Gunneridae</taxon>
        <taxon>Pentapetalae</taxon>
        <taxon>asterids</taxon>
        <taxon>Ericales</taxon>
        <taxon>Theaceae</taxon>
        <taxon>Camellia</taxon>
    </lineage>
</organism>
<evidence type="ECO:0000256" key="4">
    <source>
        <dbReference type="ARBA" id="ARBA00023242"/>
    </source>
</evidence>
<keyword evidence="2" id="KW-0805">Transcription regulation</keyword>
<feature type="domain" description="BHLH" evidence="6">
    <location>
        <begin position="564"/>
        <end position="613"/>
    </location>
</feature>
<dbReference type="InterPro" id="IPR011598">
    <property type="entry name" value="bHLH_dom"/>
</dbReference>
<feature type="compositionally biased region" description="Basic and acidic residues" evidence="5">
    <location>
        <begin position="565"/>
        <end position="579"/>
    </location>
</feature>
<gene>
    <name evidence="7" type="ORF">HYC85_006581</name>
</gene>
<name>A0A7J7HMC1_CAMSI</name>
<reference evidence="8" key="1">
    <citation type="journal article" date="2020" name="Nat. Commun.">
        <title>Genome assembly of wild tea tree DASZ reveals pedigree and selection history of tea varieties.</title>
        <authorList>
            <person name="Zhang W."/>
            <person name="Zhang Y."/>
            <person name="Qiu H."/>
            <person name="Guo Y."/>
            <person name="Wan H."/>
            <person name="Zhang X."/>
            <person name="Scossa F."/>
            <person name="Alseekh S."/>
            <person name="Zhang Q."/>
            <person name="Wang P."/>
            <person name="Xu L."/>
            <person name="Schmidt M.H."/>
            <person name="Jia X."/>
            <person name="Li D."/>
            <person name="Zhu A."/>
            <person name="Guo F."/>
            <person name="Chen W."/>
            <person name="Ni D."/>
            <person name="Usadel B."/>
            <person name="Fernie A.R."/>
            <person name="Wen W."/>
        </authorList>
    </citation>
    <scope>NUCLEOTIDE SEQUENCE [LARGE SCALE GENOMIC DNA]</scope>
    <source>
        <strain evidence="8">cv. G240</strain>
    </source>
</reference>
<dbReference type="InterPro" id="IPR043561">
    <property type="entry name" value="LHW-like"/>
</dbReference>
<keyword evidence="4" id="KW-0539">Nucleus</keyword>
<comment type="subcellular location">
    <subcellularLocation>
        <location evidence="1">Nucleus</location>
    </subcellularLocation>
</comment>
<comment type="caution">
    <text evidence="7">The sequence shown here is derived from an EMBL/GenBank/DDBJ whole genome shotgun (WGS) entry which is preliminary data.</text>
</comment>
<protein>
    <recommendedName>
        <fullName evidence="6">BHLH domain-containing protein</fullName>
    </recommendedName>
</protein>
<dbReference type="Pfam" id="PF14215">
    <property type="entry name" value="bHLH-MYC_N"/>
    <property type="match status" value="1"/>
</dbReference>
<dbReference type="AlphaFoldDB" id="A0A7J7HMC1"/>
<feature type="region of interest" description="Disordered" evidence="5">
    <location>
        <begin position="517"/>
        <end position="579"/>
    </location>
</feature>
<dbReference type="Proteomes" id="UP000593564">
    <property type="component" value="Unassembled WGS sequence"/>
</dbReference>
<dbReference type="GO" id="GO:0005634">
    <property type="term" value="C:nucleus"/>
    <property type="evidence" value="ECO:0007669"/>
    <property type="project" value="UniProtKB-SubCell"/>
</dbReference>
<dbReference type="GO" id="GO:0003700">
    <property type="term" value="F:DNA-binding transcription factor activity"/>
    <property type="evidence" value="ECO:0007669"/>
    <property type="project" value="InterPro"/>
</dbReference>
<evidence type="ECO:0000256" key="1">
    <source>
        <dbReference type="ARBA" id="ARBA00004123"/>
    </source>
</evidence>
<feature type="region of interest" description="Disordered" evidence="5">
    <location>
        <begin position="629"/>
        <end position="651"/>
    </location>
</feature>
<evidence type="ECO:0000259" key="6">
    <source>
        <dbReference type="PROSITE" id="PS50888"/>
    </source>
</evidence>
<evidence type="ECO:0000313" key="7">
    <source>
        <dbReference type="EMBL" id="KAF5953725.1"/>
    </source>
</evidence>
<keyword evidence="3" id="KW-0804">Transcription</keyword>
<evidence type="ECO:0000256" key="2">
    <source>
        <dbReference type="ARBA" id="ARBA00023015"/>
    </source>
</evidence>
<evidence type="ECO:0000313" key="8">
    <source>
        <dbReference type="Proteomes" id="UP000593564"/>
    </source>
</evidence>
<dbReference type="PANTHER" id="PTHR46196:SF3">
    <property type="entry name" value="TRANSCRIPTION FACTOR LHW-LIKE ISOFORM X1"/>
    <property type="match status" value="1"/>
</dbReference>
<proteinExistence type="predicted"/>
<dbReference type="EMBL" id="JACBKZ010000003">
    <property type="protein sequence ID" value="KAF5953725.1"/>
    <property type="molecule type" value="Genomic_DNA"/>
</dbReference>
<dbReference type="Pfam" id="PF23176">
    <property type="entry name" value="bHLH_LHW"/>
    <property type="match status" value="1"/>
</dbReference>
<feature type="compositionally biased region" description="Polar residues" evidence="5">
    <location>
        <begin position="631"/>
        <end position="641"/>
    </location>
</feature>